<feature type="transmembrane region" description="Helical" evidence="8">
    <location>
        <begin position="291"/>
        <end position="308"/>
    </location>
</feature>
<feature type="transmembrane region" description="Helical" evidence="8">
    <location>
        <begin position="263"/>
        <end position="284"/>
    </location>
</feature>
<feature type="transmembrane region" description="Helical" evidence="8">
    <location>
        <begin position="43"/>
        <end position="63"/>
    </location>
</feature>
<evidence type="ECO:0000256" key="4">
    <source>
        <dbReference type="ARBA" id="ARBA00022692"/>
    </source>
</evidence>
<feature type="transmembrane region" description="Helical" evidence="8">
    <location>
        <begin position="235"/>
        <end position="257"/>
    </location>
</feature>
<dbReference type="Pfam" id="PF00909">
    <property type="entry name" value="Ammonium_transp"/>
    <property type="match status" value="1"/>
</dbReference>
<name>A0A939HHR7_9PROT</name>
<keyword evidence="12" id="KW-1185">Reference proteome</keyword>
<dbReference type="RefSeq" id="WP_207845313.1">
    <property type="nucleotide sequence ID" value="NZ_JAFVMH010000002.1"/>
</dbReference>
<proteinExistence type="inferred from homology"/>
<reference evidence="11" key="1">
    <citation type="submission" date="2021-03" db="EMBL/GenBank/DDBJ databases">
        <title>The complete genome sequence of Acetobacter sp. TBRC 12339.</title>
        <authorList>
            <person name="Charoenyingcharoen P."/>
            <person name="Yukphan P."/>
        </authorList>
    </citation>
    <scope>NUCLEOTIDE SEQUENCE</scope>
    <source>
        <strain evidence="11">TBRC 12339</strain>
    </source>
</reference>
<dbReference type="NCBIfam" id="TIGR00836">
    <property type="entry name" value="amt"/>
    <property type="match status" value="1"/>
</dbReference>
<dbReference type="Proteomes" id="UP000664073">
    <property type="component" value="Unassembled WGS sequence"/>
</dbReference>
<dbReference type="PANTHER" id="PTHR43029">
    <property type="entry name" value="AMMONIUM TRANSPORTER MEP2"/>
    <property type="match status" value="1"/>
</dbReference>
<evidence type="ECO:0000256" key="8">
    <source>
        <dbReference type="RuleBase" id="RU362002"/>
    </source>
</evidence>
<gene>
    <name evidence="11" type="ORF">J2D77_05605</name>
</gene>
<evidence type="ECO:0000256" key="2">
    <source>
        <dbReference type="ARBA" id="ARBA00005887"/>
    </source>
</evidence>
<dbReference type="InterPro" id="IPR001905">
    <property type="entry name" value="Ammonium_transpt"/>
</dbReference>
<comment type="similarity">
    <text evidence="2 8">Belongs to the ammonia transporter channel (TC 1.A.11.2) family.</text>
</comment>
<keyword evidence="9" id="KW-0732">Signal</keyword>
<comment type="caution">
    <text evidence="11">The sequence shown here is derived from an EMBL/GenBank/DDBJ whole genome shotgun (WGS) entry which is preliminary data.</text>
</comment>
<sequence length="451" mass="46966">MSGRKTTLLLPVAAVLPALFAPAPAFAQAPAPPAAYGLADTAYIATCCLFVMLMMLPGLALFYGGMARSKNVLSVLTQVFAGSCLVILLWTVIGYSLTFSVGPYQPVIGGLHKILLHGVTPQDAVGVLPEYLYYLFMALFAAITPPIIVGAFAERMRFAAVLVFLGVWFLIDYVPMAHMAWGGGWVADWGAQDFAGGNVVHMNAGVAALVASIMIGRRRGLGTVVMAPHDMTMTYAGGCMLFVGWLAFCGGCDYAVSGHAIELVVNTMLGGVGGALGWMAMEWLHRGRPSTFGIVSGAVAGLVGITPACGFVSPAGSIAVGVLTSGACIWAVDTLKLKFGYDDAFDVFGIHGVGAIAGGLLTTVFAWPVLGGVGYEHGRTLVSQMGVQVFIMGFSIAVSAVTTVIAMKAAALTGGLRVPEDVEETGLDLPCHGEMAYRLNAFGGEDETLFG</sequence>
<evidence type="ECO:0000256" key="7">
    <source>
        <dbReference type="ARBA" id="ARBA00023177"/>
    </source>
</evidence>
<feature type="transmembrane region" description="Helical" evidence="8">
    <location>
        <begin position="344"/>
        <end position="367"/>
    </location>
</feature>
<dbReference type="GO" id="GO:0008519">
    <property type="term" value="F:ammonium channel activity"/>
    <property type="evidence" value="ECO:0007669"/>
    <property type="project" value="InterPro"/>
</dbReference>
<dbReference type="InterPro" id="IPR029020">
    <property type="entry name" value="Ammonium/urea_transptr"/>
</dbReference>
<keyword evidence="6 8" id="KW-0472">Membrane</keyword>
<organism evidence="11 12">
    <name type="scientific">Acetobacter garciniae</name>
    <dbReference type="NCBI Taxonomy" id="2817435"/>
    <lineage>
        <taxon>Bacteria</taxon>
        <taxon>Pseudomonadati</taxon>
        <taxon>Pseudomonadota</taxon>
        <taxon>Alphaproteobacteria</taxon>
        <taxon>Acetobacterales</taxon>
        <taxon>Acetobacteraceae</taxon>
        <taxon>Acetobacter</taxon>
    </lineage>
</organism>
<feature type="transmembrane region" description="Helical" evidence="8">
    <location>
        <begin position="194"/>
        <end position="215"/>
    </location>
</feature>
<evidence type="ECO:0000313" key="11">
    <source>
        <dbReference type="EMBL" id="MBO1324628.1"/>
    </source>
</evidence>
<dbReference type="AlphaFoldDB" id="A0A939HHR7"/>
<evidence type="ECO:0000313" key="12">
    <source>
        <dbReference type="Proteomes" id="UP000664073"/>
    </source>
</evidence>
<evidence type="ECO:0000256" key="5">
    <source>
        <dbReference type="ARBA" id="ARBA00022989"/>
    </source>
</evidence>
<keyword evidence="4 8" id="KW-0812">Transmembrane</keyword>
<feature type="transmembrane region" description="Helical" evidence="8">
    <location>
        <begin position="387"/>
        <end position="407"/>
    </location>
</feature>
<keyword evidence="5 8" id="KW-1133">Transmembrane helix</keyword>
<dbReference type="InterPro" id="IPR024041">
    <property type="entry name" value="NH4_transpt_AmtB-like_dom"/>
</dbReference>
<dbReference type="InterPro" id="IPR018047">
    <property type="entry name" value="Ammonium_transpt_CS"/>
</dbReference>
<feature type="transmembrane region" description="Helical" evidence="8">
    <location>
        <begin position="160"/>
        <end position="182"/>
    </location>
</feature>
<feature type="transmembrane region" description="Helical" evidence="8">
    <location>
        <begin position="75"/>
        <end position="97"/>
    </location>
</feature>
<dbReference type="EMBL" id="JAFVMH010000002">
    <property type="protein sequence ID" value="MBO1324628.1"/>
    <property type="molecule type" value="Genomic_DNA"/>
</dbReference>
<feature type="transmembrane region" description="Helical" evidence="8">
    <location>
        <begin position="131"/>
        <end position="153"/>
    </location>
</feature>
<dbReference type="GO" id="GO:0005886">
    <property type="term" value="C:plasma membrane"/>
    <property type="evidence" value="ECO:0007669"/>
    <property type="project" value="UniProtKB-SubCell"/>
</dbReference>
<dbReference type="PANTHER" id="PTHR43029:SF10">
    <property type="entry name" value="AMMONIUM TRANSPORTER MEP2"/>
    <property type="match status" value="1"/>
</dbReference>
<feature type="transmembrane region" description="Helical" evidence="8">
    <location>
        <begin position="314"/>
        <end position="332"/>
    </location>
</feature>
<accession>A0A939HHR7</accession>
<dbReference type="Gene3D" id="1.10.3430.10">
    <property type="entry name" value="Ammonium transporter AmtB like domains"/>
    <property type="match status" value="1"/>
</dbReference>
<evidence type="ECO:0000259" key="10">
    <source>
        <dbReference type="Pfam" id="PF00909"/>
    </source>
</evidence>
<evidence type="ECO:0000256" key="6">
    <source>
        <dbReference type="ARBA" id="ARBA00023136"/>
    </source>
</evidence>
<evidence type="ECO:0000256" key="9">
    <source>
        <dbReference type="SAM" id="SignalP"/>
    </source>
</evidence>
<feature type="domain" description="Ammonium transporter AmtB-like" evidence="10">
    <location>
        <begin position="44"/>
        <end position="437"/>
    </location>
</feature>
<protein>
    <recommendedName>
        <fullName evidence="8">Ammonium transporter</fullName>
    </recommendedName>
</protein>
<keyword evidence="7 8" id="KW-0924">Ammonia transport</keyword>
<feature type="signal peptide" evidence="9">
    <location>
        <begin position="1"/>
        <end position="27"/>
    </location>
</feature>
<dbReference type="PROSITE" id="PS01219">
    <property type="entry name" value="AMMONIUM_TRANSP"/>
    <property type="match status" value="1"/>
</dbReference>
<keyword evidence="3 8" id="KW-0813">Transport</keyword>
<evidence type="ECO:0000256" key="3">
    <source>
        <dbReference type="ARBA" id="ARBA00022448"/>
    </source>
</evidence>
<feature type="chain" id="PRO_5037739610" description="Ammonium transporter" evidence="9">
    <location>
        <begin position="28"/>
        <end position="451"/>
    </location>
</feature>
<comment type="subcellular location">
    <subcellularLocation>
        <location evidence="8">Cell membrane</location>
        <topology evidence="8">Multi-pass membrane protein</topology>
    </subcellularLocation>
    <subcellularLocation>
        <location evidence="1">Membrane</location>
        <topology evidence="1">Multi-pass membrane protein</topology>
    </subcellularLocation>
</comment>
<evidence type="ECO:0000256" key="1">
    <source>
        <dbReference type="ARBA" id="ARBA00004141"/>
    </source>
</evidence>
<dbReference type="SUPFAM" id="SSF111352">
    <property type="entry name" value="Ammonium transporter"/>
    <property type="match status" value="1"/>
</dbReference>